<accession>A0ABY4DTX2</accession>
<dbReference type="RefSeq" id="WP_244786243.1">
    <property type="nucleotide sequence ID" value="NZ_CP091508.1"/>
</dbReference>
<feature type="compositionally biased region" description="Low complexity" evidence="1">
    <location>
        <begin position="36"/>
        <end position="52"/>
    </location>
</feature>
<evidence type="ECO:0000256" key="1">
    <source>
        <dbReference type="SAM" id="MobiDB-lite"/>
    </source>
</evidence>
<keyword evidence="3" id="KW-1185">Reference proteome</keyword>
<gene>
    <name evidence="2" type="ORF">LVJ83_03195</name>
</gene>
<feature type="region of interest" description="Disordered" evidence="1">
    <location>
        <begin position="95"/>
        <end position="127"/>
    </location>
</feature>
<feature type="region of interest" description="Disordered" evidence="1">
    <location>
        <begin position="1"/>
        <end position="77"/>
    </location>
</feature>
<reference evidence="2 3" key="1">
    <citation type="journal article" date="2022" name="Res Sq">
        <title>Evolution of multicellular longitudinally dividing oral cavity symbionts (Neisseriaceae).</title>
        <authorList>
            <person name="Nyongesa S."/>
            <person name="Weber P."/>
            <person name="Bernet E."/>
            <person name="Pullido F."/>
            <person name="Nieckarz M."/>
            <person name="Delaby M."/>
            <person name="Nieves C."/>
            <person name="Viehboeck T."/>
            <person name="Krause N."/>
            <person name="Rivera-Millot A."/>
            <person name="Nakamura A."/>
            <person name="Vischer N."/>
            <person name="VanNieuwenhze M."/>
            <person name="Brun Y."/>
            <person name="Cava F."/>
            <person name="Bulgheresi S."/>
            <person name="Veyrier F."/>
        </authorList>
    </citation>
    <scope>NUCLEOTIDE SEQUENCE [LARGE SCALE GENOMIC DNA]</scope>
    <source>
        <strain evidence="2 3">CCUG 63373m</strain>
    </source>
</reference>
<evidence type="ECO:0000313" key="3">
    <source>
        <dbReference type="Proteomes" id="UP000829817"/>
    </source>
</evidence>
<dbReference type="EMBL" id="CP091508">
    <property type="protein sequence ID" value="UOO82488.1"/>
    <property type="molecule type" value="Genomic_DNA"/>
</dbReference>
<organism evidence="2 3">
    <name type="scientific">Uruburuella testudinis</name>
    <dbReference type="NCBI Taxonomy" id="1282863"/>
    <lineage>
        <taxon>Bacteria</taxon>
        <taxon>Pseudomonadati</taxon>
        <taxon>Pseudomonadota</taxon>
        <taxon>Betaproteobacteria</taxon>
        <taxon>Neisseriales</taxon>
        <taxon>Neisseriaceae</taxon>
        <taxon>Uruburuella</taxon>
    </lineage>
</organism>
<dbReference type="Proteomes" id="UP000829817">
    <property type="component" value="Chromosome"/>
</dbReference>
<protein>
    <submittedName>
        <fullName evidence="2">Uncharacterized protein</fullName>
    </submittedName>
</protein>
<sequence>MNNSNPTPAQLMESQEHDAVKQERCDDYLERKATEAEQAQAAPAPVVGQSAADIQPKVEVNTDQISECHEPTSADEMEAEERELVIEGSVDDTLTYAQKPLSDEEVREKSLTRLDQIDPYPKDGKQC</sequence>
<proteinExistence type="predicted"/>
<feature type="compositionally biased region" description="Basic and acidic residues" evidence="1">
    <location>
        <begin position="101"/>
        <end position="127"/>
    </location>
</feature>
<evidence type="ECO:0000313" key="2">
    <source>
        <dbReference type="EMBL" id="UOO82488.1"/>
    </source>
</evidence>
<name>A0ABY4DTX2_9NEIS</name>
<feature type="compositionally biased region" description="Basic and acidic residues" evidence="1">
    <location>
        <begin position="14"/>
        <end position="35"/>
    </location>
</feature>